<organism evidence="2 3">
    <name type="scientific">Nicoliella spurrieriana</name>
    <dbReference type="NCBI Taxonomy" id="2925830"/>
    <lineage>
        <taxon>Bacteria</taxon>
        <taxon>Bacillati</taxon>
        <taxon>Bacillota</taxon>
        <taxon>Bacilli</taxon>
        <taxon>Lactobacillales</taxon>
        <taxon>Lactobacillaceae</taxon>
        <taxon>Nicoliella</taxon>
    </lineage>
</organism>
<evidence type="ECO:0000256" key="1">
    <source>
        <dbReference type="SAM" id="SignalP"/>
    </source>
</evidence>
<dbReference type="KEGG" id="lbe:MOO44_00885"/>
<feature type="chain" id="PRO_5039414361" evidence="1">
    <location>
        <begin position="28"/>
        <end position="221"/>
    </location>
</feature>
<sequence>MRLINKLSLITLSLSLLGATLSPIVVRANSDSNVNYVESKSTNNNDGMSPSISQDLDTSVLNKYISVENNQFVLKLPTNLKISNDLKNKALSEISVTNSIIKNQNLKIDPKTLIATDNFTVDDNNSNDDDGISFRSYGKNGVIKYGWNYARIGFDAGLTKDIVTAGVSGVAGYLSYIASGPGAAAVVSAVSAVVGNHIHIKNGTYVDYNVFTHKITRYGWQ</sequence>
<evidence type="ECO:0000313" key="2">
    <source>
        <dbReference type="EMBL" id="UQS86227.1"/>
    </source>
</evidence>
<accession>A0A976RR14</accession>
<proteinExistence type="predicted"/>
<protein>
    <submittedName>
        <fullName evidence="2">Uncharacterized protein</fullName>
    </submittedName>
</protein>
<keyword evidence="3" id="KW-1185">Reference proteome</keyword>
<dbReference type="AlphaFoldDB" id="A0A976RR14"/>
<dbReference type="RefSeq" id="WP_260116036.1">
    <property type="nucleotide sequence ID" value="NZ_CP093360.1"/>
</dbReference>
<gene>
    <name evidence="2" type="ORF">MOO44_00885</name>
</gene>
<geneLocation type="plasmid" evidence="2 3">
    <name>p1unnamed</name>
</geneLocation>
<evidence type="ECO:0000313" key="3">
    <source>
        <dbReference type="Proteomes" id="UP000831181"/>
    </source>
</evidence>
<keyword evidence="2" id="KW-0614">Plasmid</keyword>
<reference evidence="2" key="1">
    <citation type="journal article" date="2022" name="Int. J. Syst. Evol. Microbiol.">
        <title>Apilactobacillus apisilvae sp. nov., Nicolia spurrieriana gen. nov. sp. nov., Bombilactobacillus folatiphilus sp. nov. and Bombilactobacillus thymidiniphilus sp. nov., four new lactic acid bacterial isolates from stingless bees Tetragonula carbonaria and Austroplebeia australis.</title>
        <authorList>
            <person name="Oliphant S.A."/>
            <person name="Watson-Haigh N.S."/>
            <person name="Sumby K.M."/>
            <person name="Gardner J."/>
            <person name="Groom S."/>
            <person name="Jiranek V."/>
        </authorList>
    </citation>
    <scope>NUCLEOTIDE SEQUENCE</scope>
    <source>
        <strain evidence="2">SGEP1_A5</strain>
    </source>
</reference>
<dbReference type="EMBL" id="CP093360">
    <property type="protein sequence ID" value="UQS86227.1"/>
    <property type="molecule type" value="Genomic_DNA"/>
</dbReference>
<dbReference type="Proteomes" id="UP000831181">
    <property type="component" value="Plasmid p1unnamed"/>
</dbReference>
<name>A0A976RR14_9LACO</name>
<feature type="signal peptide" evidence="1">
    <location>
        <begin position="1"/>
        <end position="27"/>
    </location>
</feature>
<keyword evidence="1" id="KW-0732">Signal</keyword>